<name>A0A841A5S8_9MICO</name>
<sequence length="52" mass="5855">MPSHRLPSAPHDSSTWTNTSTRKTSCITTRPREAERTLRALGVRYAPSSTKR</sequence>
<proteinExistence type="predicted"/>
<comment type="caution">
    <text evidence="2">The sequence shown here is derived from an EMBL/GenBank/DDBJ whole genome shotgun (WGS) entry which is preliminary data.</text>
</comment>
<accession>A0A841A5S8</accession>
<feature type="region of interest" description="Disordered" evidence="1">
    <location>
        <begin position="1"/>
        <end position="52"/>
    </location>
</feature>
<dbReference type="EMBL" id="JACHLZ010000001">
    <property type="protein sequence ID" value="MBB5830196.1"/>
    <property type="molecule type" value="Genomic_DNA"/>
</dbReference>
<organism evidence="2 3">
    <name type="scientific">Brachybacterium aquaticum</name>
    <dbReference type="NCBI Taxonomy" id="1432564"/>
    <lineage>
        <taxon>Bacteria</taxon>
        <taxon>Bacillati</taxon>
        <taxon>Actinomycetota</taxon>
        <taxon>Actinomycetes</taxon>
        <taxon>Micrococcales</taxon>
        <taxon>Dermabacteraceae</taxon>
        <taxon>Brachybacterium</taxon>
    </lineage>
</organism>
<keyword evidence="3" id="KW-1185">Reference proteome</keyword>
<evidence type="ECO:0000313" key="3">
    <source>
        <dbReference type="Proteomes" id="UP000588158"/>
    </source>
</evidence>
<dbReference type="Proteomes" id="UP000588158">
    <property type="component" value="Unassembled WGS sequence"/>
</dbReference>
<evidence type="ECO:0000256" key="1">
    <source>
        <dbReference type="SAM" id="MobiDB-lite"/>
    </source>
</evidence>
<protein>
    <submittedName>
        <fullName evidence="2">Uncharacterized protein</fullName>
    </submittedName>
</protein>
<dbReference type="AlphaFoldDB" id="A0A841A5S8"/>
<gene>
    <name evidence="2" type="ORF">HNR70_000009</name>
</gene>
<evidence type="ECO:0000313" key="2">
    <source>
        <dbReference type="EMBL" id="MBB5830196.1"/>
    </source>
</evidence>
<reference evidence="2 3" key="1">
    <citation type="submission" date="2020-08" db="EMBL/GenBank/DDBJ databases">
        <title>Sequencing the genomes of 1000 actinobacteria strains.</title>
        <authorList>
            <person name="Klenk H.-P."/>
        </authorList>
    </citation>
    <scope>NUCLEOTIDE SEQUENCE [LARGE SCALE GENOMIC DNA]</scope>
    <source>
        <strain evidence="2 3">DSM 28796</strain>
    </source>
</reference>
<feature type="compositionally biased region" description="Polar residues" evidence="1">
    <location>
        <begin position="11"/>
        <end position="28"/>
    </location>
</feature>